<dbReference type="CDD" id="cd03220">
    <property type="entry name" value="ABC_KpsT_Wzt"/>
    <property type="match status" value="1"/>
</dbReference>
<dbReference type="InterPro" id="IPR050683">
    <property type="entry name" value="Bact_Polysacc_Export_ATP-bd"/>
</dbReference>
<dbReference type="RefSeq" id="WP_244937604.1">
    <property type="nucleotide sequence ID" value="NZ_BJLP01000002.1"/>
</dbReference>
<accession>A0A4Y3K7W6</accession>
<dbReference type="Pfam" id="PF00005">
    <property type="entry name" value="ABC_tran"/>
    <property type="match status" value="1"/>
</dbReference>
<comment type="caution">
    <text evidence="7">The sequence shown here is derived from an EMBL/GenBank/DDBJ whole genome shotgun (WGS) entry which is preliminary data.</text>
</comment>
<dbReference type="InterPro" id="IPR003439">
    <property type="entry name" value="ABC_transporter-like_ATP-bd"/>
</dbReference>
<comment type="similarity">
    <text evidence="1">Belongs to the ABC transporter superfamily.</text>
</comment>
<evidence type="ECO:0000313" key="8">
    <source>
        <dbReference type="Proteomes" id="UP000315842"/>
    </source>
</evidence>
<dbReference type="InterPro" id="IPR027417">
    <property type="entry name" value="P-loop_NTPase"/>
</dbReference>
<evidence type="ECO:0000313" key="7">
    <source>
        <dbReference type="EMBL" id="GEA79816.1"/>
    </source>
</evidence>
<dbReference type="InterPro" id="IPR003593">
    <property type="entry name" value="AAA+_ATPase"/>
</dbReference>
<sequence length="351" mass="36932">MSSLSASEVSTSGDSRRPSGTATGANAPAQPADPQQPDAPAAPSAPDAPADQTAPAGEEAAPKPKAKKPAGKKPAAKKPAATVEPRIERKYQVDTSVPPAVSVQDVSITYRTTFEKVPTLKSAIVRFGRGERAVREVEAIQNMSFDVPVGTALGILGANGAGKSTLMRALAGVLPPTSGRIEVRGKISSLLSLGVGFNSALTGRENVVLGGLAQGLTREQVAERADEIADFAEIGEFMDMPMRTYSSGMSQRLAFAVSVHMEPDILLIDEALSAGDAKFKNKAAAKMDELMSSARAMFLVSHSLGSIRQLCNDAIWIHKGKLMMRGTPEECGAAYTKFLEVGETAFTLEDF</sequence>
<dbReference type="PANTHER" id="PTHR46743:SF2">
    <property type="entry name" value="TEICHOIC ACIDS EXPORT ATP-BINDING PROTEIN TAGH"/>
    <property type="match status" value="1"/>
</dbReference>
<dbReference type="GO" id="GO:0005524">
    <property type="term" value="F:ATP binding"/>
    <property type="evidence" value="ECO:0007669"/>
    <property type="project" value="UniProtKB-KW"/>
</dbReference>
<protein>
    <recommendedName>
        <fullName evidence="6">ABC transporter domain-containing protein</fullName>
    </recommendedName>
</protein>
<keyword evidence="2" id="KW-0813">Transport</keyword>
<keyword evidence="4" id="KW-0067">ATP-binding</keyword>
<evidence type="ECO:0000256" key="4">
    <source>
        <dbReference type="ARBA" id="ARBA00022840"/>
    </source>
</evidence>
<dbReference type="GO" id="GO:0140359">
    <property type="term" value="F:ABC-type transporter activity"/>
    <property type="evidence" value="ECO:0007669"/>
    <property type="project" value="InterPro"/>
</dbReference>
<dbReference type="EMBL" id="BJLP01000002">
    <property type="protein sequence ID" value="GEA79816.1"/>
    <property type="molecule type" value="Genomic_DNA"/>
</dbReference>
<feature type="compositionally biased region" description="Low complexity" evidence="5">
    <location>
        <begin position="25"/>
        <end position="59"/>
    </location>
</feature>
<evidence type="ECO:0000259" key="6">
    <source>
        <dbReference type="PROSITE" id="PS50893"/>
    </source>
</evidence>
<keyword evidence="3" id="KW-0547">Nucleotide-binding</keyword>
<feature type="domain" description="ABC transporter" evidence="6">
    <location>
        <begin position="125"/>
        <end position="344"/>
    </location>
</feature>
<evidence type="ECO:0000256" key="5">
    <source>
        <dbReference type="SAM" id="MobiDB-lite"/>
    </source>
</evidence>
<keyword evidence="8" id="KW-1185">Reference proteome</keyword>
<reference evidence="7 8" key="1">
    <citation type="submission" date="2019-06" db="EMBL/GenBank/DDBJ databases">
        <title>Whole genome shotgun sequence of Cellulomonas uda NBRC 3747.</title>
        <authorList>
            <person name="Hosoyama A."/>
            <person name="Uohara A."/>
            <person name="Ohji S."/>
            <person name="Ichikawa N."/>
        </authorList>
    </citation>
    <scope>NUCLEOTIDE SEQUENCE [LARGE SCALE GENOMIC DNA]</scope>
    <source>
        <strain evidence="7 8">NBRC 3747</strain>
    </source>
</reference>
<dbReference type="InterPro" id="IPR017871">
    <property type="entry name" value="ABC_transporter-like_CS"/>
</dbReference>
<dbReference type="PROSITE" id="PS00211">
    <property type="entry name" value="ABC_TRANSPORTER_1"/>
    <property type="match status" value="1"/>
</dbReference>
<feature type="compositionally biased region" description="Basic residues" evidence="5">
    <location>
        <begin position="64"/>
        <end position="76"/>
    </location>
</feature>
<evidence type="ECO:0000256" key="2">
    <source>
        <dbReference type="ARBA" id="ARBA00022448"/>
    </source>
</evidence>
<dbReference type="AlphaFoldDB" id="A0A4Y3K7W6"/>
<dbReference type="GO" id="GO:0016887">
    <property type="term" value="F:ATP hydrolysis activity"/>
    <property type="evidence" value="ECO:0007669"/>
    <property type="project" value="InterPro"/>
</dbReference>
<dbReference type="PANTHER" id="PTHR46743">
    <property type="entry name" value="TEICHOIC ACIDS EXPORT ATP-BINDING PROTEIN TAGH"/>
    <property type="match status" value="1"/>
</dbReference>
<evidence type="ECO:0000256" key="1">
    <source>
        <dbReference type="ARBA" id="ARBA00005417"/>
    </source>
</evidence>
<proteinExistence type="inferred from homology"/>
<name>A0A4Y3K7W6_CELUD</name>
<dbReference type="GO" id="GO:0016020">
    <property type="term" value="C:membrane"/>
    <property type="evidence" value="ECO:0007669"/>
    <property type="project" value="InterPro"/>
</dbReference>
<dbReference type="Proteomes" id="UP000315842">
    <property type="component" value="Unassembled WGS sequence"/>
</dbReference>
<dbReference type="SMART" id="SM00382">
    <property type="entry name" value="AAA"/>
    <property type="match status" value="1"/>
</dbReference>
<dbReference type="Gene3D" id="3.40.50.300">
    <property type="entry name" value="P-loop containing nucleotide triphosphate hydrolases"/>
    <property type="match status" value="1"/>
</dbReference>
<dbReference type="PROSITE" id="PS50893">
    <property type="entry name" value="ABC_TRANSPORTER_2"/>
    <property type="match status" value="1"/>
</dbReference>
<evidence type="ECO:0000256" key="3">
    <source>
        <dbReference type="ARBA" id="ARBA00022741"/>
    </source>
</evidence>
<organism evidence="7 8">
    <name type="scientific">Cellulomonas uda</name>
    <dbReference type="NCBI Taxonomy" id="1714"/>
    <lineage>
        <taxon>Bacteria</taxon>
        <taxon>Bacillati</taxon>
        <taxon>Actinomycetota</taxon>
        <taxon>Actinomycetes</taxon>
        <taxon>Micrococcales</taxon>
        <taxon>Cellulomonadaceae</taxon>
        <taxon>Cellulomonas</taxon>
    </lineage>
</organism>
<gene>
    <name evidence="7" type="ORF">CUD01_02600</name>
</gene>
<feature type="region of interest" description="Disordered" evidence="5">
    <location>
        <begin position="1"/>
        <end position="91"/>
    </location>
</feature>
<feature type="compositionally biased region" description="Polar residues" evidence="5">
    <location>
        <begin position="1"/>
        <end position="24"/>
    </location>
</feature>
<dbReference type="InterPro" id="IPR015860">
    <property type="entry name" value="ABC_transpr_TagH-like"/>
</dbReference>
<dbReference type="SUPFAM" id="SSF52540">
    <property type="entry name" value="P-loop containing nucleoside triphosphate hydrolases"/>
    <property type="match status" value="1"/>
</dbReference>